<dbReference type="RefSeq" id="WP_132314989.1">
    <property type="nucleotide sequence ID" value="NZ_SMKR01000001.1"/>
</dbReference>
<feature type="domain" description="DUF695" evidence="1">
    <location>
        <begin position="236"/>
        <end position="337"/>
    </location>
</feature>
<dbReference type="OrthoDB" id="3828153at2"/>
<protein>
    <submittedName>
        <fullName evidence="2">DUF695 domain-containing protein</fullName>
    </submittedName>
</protein>
<dbReference type="EMBL" id="SMKR01000001">
    <property type="protein sequence ID" value="TDD30821.1"/>
    <property type="molecule type" value="Genomic_DNA"/>
</dbReference>
<evidence type="ECO:0000313" key="2">
    <source>
        <dbReference type="EMBL" id="TDD30821.1"/>
    </source>
</evidence>
<keyword evidence="3" id="KW-1185">Reference proteome</keyword>
<comment type="caution">
    <text evidence="2">The sequence shown here is derived from an EMBL/GenBank/DDBJ whole genome shotgun (WGS) entry which is preliminary data.</text>
</comment>
<evidence type="ECO:0000259" key="1">
    <source>
        <dbReference type="Pfam" id="PF05117"/>
    </source>
</evidence>
<organism evidence="2 3">
    <name type="scientific">Kribbella turkmenica</name>
    <dbReference type="NCBI Taxonomy" id="2530375"/>
    <lineage>
        <taxon>Bacteria</taxon>
        <taxon>Bacillati</taxon>
        <taxon>Actinomycetota</taxon>
        <taxon>Actinomycetes</taxon>
        <taxon>Propionibacteriales</taxon>
        <taxon>Kribbellaceae</taxon>
        <taxon>Kribbella</taxon>
    </lineage>
</organism>
<accession>A0A4R4XIF6</accession>
<name>A0A4R4XIF6_9ACTN</name>
<dbReference type="Proteomes" id="UP000295172">
    <property type="component" value="Unassembled WGS sequence"/>
</dbReference>
<gene>
    <name evidence="2" type="ORF">E1218_00465</name>
</gene>
<dbReference type="Pfam" id="PF05117">
    <property type="entry name" value="DUF695"/>
    <property type="match status" value="1"/>
</dbReference>
<dbReference type="AlphaFoldDB" id="A0A4R4XIF6"/>
<proteinExistence type="predicted"/>
<evidence type="ECO:0000313" key="3">
    <source>
        <dbReference type="Proteomes" id="UP000295172"/>
    </source>
</evidence>
<reference evidence="2 3" key="1">
    <citation type="submission" date="2019-02" db="EMBL/GenBank/DDBJ databases">
        <title>Draft genome sequences of novel Actinobacteria.</title>
        <authorList>
            <person name="Sahin N."/>
            <person name="Ay H."/>
            <person name="Saygin H."/>
        </authorList>
    </citation>
    <scope>NUCLEOTIDE SEQUENCE [LARGE SCALE GENOMIC DNA]</scope>
    <source>
        <strain evidence="2 3">16K104</strain>
    </source>
</reference>
<sequence>MPIFKRRKRGTGEADPIGAFWSWWTGSGAALVAGATARQQAAGTSAVLAEHLGRIHPDLEWELGPGLHAENVLIVTAAGDPGLRATARRWLRAAPPADQTWEYADLRRPGPAFAIRFDGLPPIAIDEAVVTTDPDAGAIHVGVHHPAFASLPVDTQRRVTFLMLDLVLGEELVETWVGAIDTLTDAPLDGTPISSLLPSVAAFAGEHTLADGSPAWKMLEGTRDGRRVIATAEYPLRSIRRPQLDTHAAVSIVYPVQREDGLPEAEMLDELRQFEDHLTDRLGGSGSLLAHETSSGIRTLHYYVDGTTPAGGQLRAATTGWPHGKVTVAVTPDPAWTNVSHLSG</sequence>
<dbReference type="InterPro" id="IPR016097">
    <property type="entry name" value="DUF695"/>
</dbReference>